<gene>
    <name evidence="1" type="ORF">HMPREF9004_1121</name>
</gene>
<dbReference type="AlphaFoldDB" id="N6W6E0"/>
<reference evidence="1 2" key="1">
    <citation type="submission" date="2013-03" db="EMBL/GenBank/DDBJ databases">
        <title>Reference genome for the Human Microbiome Project.</title>
        <authorList>
            <person name="Aqrawi P."/>
            <person name="Ayvaz T."/>
            <person name="Bess C."/>
            <person name="Blankenburg K."/>
            <person name="Coyle M."/>
            <person name="Deng J."/>
            <person name="Forbes L."/>
            <person name="Fowler G."/>
            <person name="Francisco L."/>
            <person name="Fu Q."/>
            <person name="Gibbs R."/>
            <person name="Gross S."/>
            <person name="Gubbala S."/>
            <person name="Hale W."/>
            <person name="Hemphill L."/>
            <person name="Highlander S."/>
            <person name="Hirani K."/>
            <person name="Jackson L."/>
            <person name="Jakkamsetti A."/>
            <person name="Javaid M."/>
            <person name="Jayaseelan J.C."/>
            <person name="Jiang H."/>
            <person name="Joshi V."/>
            <person name="Korchina V."/>
            <person name="Kovar C."/>
            <person name="Lara F."/>
            <person name="Lee S."/>
            <person name="Liu Y."/>
            <person name="Mata R."/>
            <person name="Mathew T."/>
            <person name="Munidasa M."/>
            <person name="Muzny D."/>
            <person name="Nazareth L."/>
            <person name="Ngo R."/>
            <person name="Nguyen L."/>
            <person name="Nguyen N."/>
            <person name="Okwuonu G."/>
            <person name="Ongeri F."/>
            <person name="Palculict T."/>
            <person name="Patil S."/>
            <person name="Petrosino J."/>
            <person name="Pham C."/>
            <person name="Pham P."/>
            <person name="Pu L.-L."/>
            <person name="Qin X."/>
            <person name="Qu J."/>
            <person name="Reid J."/>
            <person name="Ross M."/>
            <person name="Ruth R."/>
            <person name="Saada N."/>
            <person name="San Lucas F."/>
            <person name="Santibanez J."/>
            <person name="Shang Y."/>
            <person name="Simmons D."/>
            <person name="Song X.-Z."/>
            <person name="Tang L.-Y."/>
            <person name="Thornton R."/>
            <person name="Warren J."/>
            <person name="Weissenberger G."/>
            <person name="Wilczek-Boney K."/>
            <person name="Worley K."/>
            <person name="Youmans B."/>
            <person name="Zhang J."/>
            <person name="Zhang L."/>
            <person name="Zhao Z."/>
            <person name="Zhou C."/>
            <person name="Zhu D."/>
            <person name="Zhu Y."/>
        </authorList>
    </citation>
    <scope>NUCLEOTIDE SEQUENCE [LARGE SCALE GENOMIC DNA]</scope>
    <source>
        <strain evidence="1 2">F0333</strain>
    </source>
</reference>
<dbReference type="HOGENOM" id="CLU_2875513_0_0_11"/>
<organism evidence="1 2">
    <name type="scientific">Schaalia cardiffensis F0333</name>
    <dbReference type="NCBI Taxonomy" id="888050"/>
    <lineage>
        <taxon>Bacteria</taxon>
        <taxon>Bacillati</taxon>
        <taxon>Actinomycetota</taxon>
        <taxon>Actinomycetes</taxon>
        <taxon>Actinomycetales</taxon>
        <taxon>Actinomycetaceae</taxon>
        <taxon>Schaalia</taxon>
    </lineage>
</organism>
<proteinExistence type="predicted"/>
<evidence type="ECO:0000313" key="2">
    <source>
        <dbReference type="Proteomes" id="UP000013015"/>
    </source>
</evidence>
<accession>N6W6E0</accession>
<protein>
    <submittedName>
        <fullName evidence="1">Uncharacterized protein</fullName>
    </submittedName>
</protein>
<comment type="caution">
    <text evidence="1">The sequence shown here is derived from an EMBL/GenBank/DDBJ whole genome shotgun (WGS) entry which is preliminary data.</text>
</comment>
<dbReference type="Proteomes" id="UP000013015">
    <property type="component" value="Unassembled WGS sequence"/>
</dbReference>
<evidence type="ECO:0000313" key="1">
    <source>
        <dbReference type="EMBL" id="ENO18090.1"/>
    </source>
</evidence>
<keyword evidence="2" id="KW-1185">Reference proteome</keyword>
<name>N6W6E0_9ACTO</name>
<sequence length="63" mass="6904">MQRVFSLELAEELFESGCTDRITKSFNMGRGLDSSHKIIATLVSDRPGSASGFLSMSPGLWHT</sequence>
<dbReference type="EMBL" id="AQHZ01000018">
    <property type="protein sequence ID" value="ENO18090.1"/>
    <property type="molecule type" value="Genomic_DNA"/>
</dbReference>